<dbReference type="Pfam" id="PF12906">
    <property type="entry name" value="RINGv"/>
    <property type="match status" value="1"/>
</dbReference>
<keyword evidence="1" id="KW-0479">Metal-binding</keyword>
<evidence type="ECO:0000313" key="7">
    <source>
        <dbReference type="EMBL" id="TNY17664.1"/>
    </source>
</evidence>
<dbReference type="InterPro" id="IPR013083">
    <property type="entry name" value="Znf_RING/FYVE/PHD"/>
</dbReference>
<dbReference type="CDD" id="cd16495">
    <property type="entry name" value="RING_CH-C4HC3_MARCH"/>
    <property type="match status" value="1"/>
</dbReference>
<evidence type="ECO:0000256" key="4">
    <source>
        <dbReference type="SAM" id="MobiDB-lite"/>
    </source>
</evidence>
<keyword evidence="5" id="KW-0812">Transmembrane</keyword>
<evidence type="ECO:0000256" key="1">
    <source>
        <dbReference type="ARBA" id="ARBA00022723"/>
    </source>
</evidence>
<feature type="compositionally biased region" description="Low complexity" evidence="4">
    <location>
        <begin position="39"/>
        <end position="49"/>
    </location>
</feature>
<evidence type="ECO:0000313" key="8">
    <source>
        <dbReference type="Proteomes" id="UP000311382"/>
    </source>
</evidence>
<feature type="region of interest" description="Disordered" evidence="4">
    <location>
        <begin position="1"/>
        <end position="94"/>
    </location>
</feature>
<gene>
    <name evidence="7" type="ORF">DMC30DRAFT_405222</name>
</gene>
<evidence type="ECO:0000256" key="5">
    <source>
        <dbReference type="SAM" id="Phobius"/>
    </source>
</evidence>
<evidence type="ECO:0000256" key="3">
    <source>
        <dbReference type="ARBA" id="ARBA00022833"/>
    </source>
</evidence>
<proteinExistence type="predicted"/>
<accession>A0A5C5FNZ5</accession>
<feature type="domain" description="RING-CH-type" evidence="6">
    <location>
        <begin position="95"/>
        <end position="162"/>
    </location>
</feature>
<keyword evidence="5" id="KW-0472">Membrane</keyword>
<dbReference type="PANTHER" id="PTHR46347:SF1">
    <property type="entry name" value="RING_FYVE_PHD ZINC FINGER SUPERFAMILY PROTEIN"/>
    <property type="match status" value="1"/>
</dbReference>
<dbReference type="SMART" id="SM00744">
    <property type="entry name" value="RINGv"/>
    <property type="match status" value="1"/>
</dbReference>
<dbReference type="Gene3D" id="3.30.40.10">
    <property type="entry name" value="Zinc/RING finger domain, C3HC4 (zinc finger)"/>
    <property type="match status" value="1"/>
</dbReference>
<feature type="transmembrane region" description="Helical" evidence="5">
    <location>
        <begin position="175"/>
        <end position="195"/>
    </location>
</feature>
<dbReference type="STRING" id="5288.A0A5C5FNZ5"/>
<dbReference type="PROSITE" id="PS51292">
    <property type="entry name" value="ZF_RING_CH"/>
    <property type="match status" value="1"/>
</dbReference>
<evidence type="ECO:0000256" key="2">
    <source>
        <dbReference type="ARBA" id="ARBA00022771"/>
    </source>
</evidence>
<keyword evidence="2" id="KW-0863">Zinc-finger</keyword>
<evidence type="ECO:0000259" key="6">
    <source>
        <dbReference type="PROSITE" id="PS51292"/>
    </source>
</evidence>
<dbReference type="OrthoDB" id="264354at2759"/>
<dbReference type="Proteomes" id="UP000311382">
    <property type="component" value="Unassembled WGS sequence"/>
</dbReference>
<reference evidence="7 8" key="1">
    <citation type="submission" date="2019-03" db="EMBL/GenBank/DDBJ databases">
        <title>Rhodosporidium diobovatum UCD-FST 08-225 genome sequencing, assembly, and annotation.</title>
        <authorList>
            <person name="Fakankun I.U."/>
            <person name="Fristensky B."/>
            <person name="Levin D.B."/>
        </authorList>
    </citation>
    <scope>NUCLEOTIDE SEQUENCE [LARGE SCALE GENOMIC DNA]</scope>
    <source>
        <strain evidence="7 8">UCD-FST 08-225</strain>
    </source>
</reference>
<dbReference type="InterPro" id="IPR011016">
    <property type="entry name" value="Znf_RING-CH"/>
</dbReference>
<dbReference type="PANTHER" id="PTHR46347">
    <property type="entry name" value="RING/FYVE/PHD ZINC FINGER SUPERFAMILY PROTEIN"/>
    <property type="match status" value="1"/>
</dbReference>
<keyword evidence="5" id="KW-1133">Transmembrane helix</keyword>
<keyword evidence="8" id="KW-1185">Reference proteome</keyword>
<protein>
    <recommendedName>
        <fullName evidence="6">RING-CH-type domain-containing protein</fullName>
    </recommendedName>
</protein>
<dbReference type="SUPFAM" id="SSF57850">
    <property type="entry name" value="RING/U-box"/>
    <property type="match status" value="1"/>
</dbReference>
<dbReference type="AlphaFoldDB" id="A0A5C5FNZ5"/>
<dbReference type="EMBL" id="SOZI01000184">
    <property type="protein sequence ID" value="TNY17664.1"/>
    <property type="molecule type" value="Genomic_DNA"/>
</dbReference>
<keyword evidence="3" id="KW-0862">Zinc</keyword>
<dbReference type="GO" id="GO:0008270">
    <property type="term" value="F:zinc ion binding"/>
    <property type="evidence" value="ECO:0007669"/>
    <property type="project" value="UniProtKB-KW"/>
</dbReference>
<sequence>MVPEAHEGSSGPNPEPLHERFDSSEPSSPTCALPPSPTGSPFGTTATASQSKGAGSGDSREHNDTPPADAVPLEAPAPTGQAPSESPHLDSTHAPPSITARACRICFGEEEEGDELGRLLAPCLCRGTARYVHQDCLRSWREADKLNSFYACGQCGERYRFRKTRVTALLGSRRATTVVSIVLLLLTAVLAGFAADPLMRLADADALVPNSKTGKLELQYHIFDEHLVAGDGIREAVSTAGYLLGDCTWASPRETMQHQRVIRTWKTEEGADVTVSTMDNKRAETTKCAKRWGRERDDEVQAGPLLAVLLHFVKGLATVSWLYMAGTRVRASSSLMCPSCARADARPDGCSPSVRQWILFAMTVRFVWPRVGNRLPFNIFRDLRTIGASLLGDGAKTGRTGTKKLRRRGEIVHWGQTTLHAMCVIGLLTCYSVAQDAARKLVKRSLLRVEDLVLDRDDVPDEREKQE</sequence>
<comment type="caution">
    <text evidence="7">The sequence shown here is derived from an EMBL/GenBank/DDBJ whole genome shotgun (WGS) entry which is preliminary data.</text>
</comment>
<name>A0A5C5FNZ5_9BASI</name>
<organism evidence="7 8">
    <name type="scientific">Rhodotorula diobovata</name>
    <dbReference type="NCBI Taxonomy" id="5288"/>
    <lineage>
        <taxon>Eukaryota</taxon>
        <taxon>Fungi</taxon>
        <taxon>Dikarya</taxon>
        <taxon>Basidiomycota</taxon>
        <taxon>Pucciniomycotina</taxon>
        <taxon>Microbotryomycetes</taxon>
        <taxon>Sporidiobolales</taxon>
        <taxon>Sporidiobolaceae</taxon>
        <taxon>Rhodotorula</taxon>
    </lineage>
</organism>